<protein>
    <submittedName>
        <fullName evidence="2">Uncharacterized protein</fullName>
    </submittedName>
</protein>
<sequence length="90" mass="9887">MVGHTPPRWPSGTATVRQHPTTQPPACPHHTWPSGTATRHTRSQTPVPSIRAALFTRGPPGRPFSMSHIQPFHSTTCMIVVTTKTCITHM</sequence>
<reference evidence="3" key="1">
    <citation type="journal article" date="2012" name="Science">
        <title>The Paleozoic origin of enzymatic lignin decomposition reconstructed from 31 fungal genomes.</title>
        <authorList>
            <person name="Floudas D."/>
            <person name="Binder M."/>
            <person name="Riley R."/>
            <person name="Barry K."/>
            <person name="Blanchette R.A."/>
            <person name="Henrissat B."/>
            <person name="Martinez A.T."/>
            <person name="Otillar R."/>
            <person name="Spatafora J.W."/>
            <person name="Yadav J.S."/>
            <person name="Aerts A."/>
            <person name="Benoit I."/>
            <person name="Boyd A."/>
            <person name="Carlson A."/>
            <person name="Copeland A."/>
            <person name="Coutinho P.M."/>
            <person name="de Vries R.P."/>
            <person name="Ferreira P."/>
            <person name="Findley K."/>
            <person name="Foster B."/>
            <person name="Gaskell J."/>
            <person name="Glotzer D."/>
            <person name="Gorecki P."/>
            <person name="Heitman J."/>
            <person name="Hesse C."/>
            <person name="Hori C."/>
            <person name="Igarashi K."/>
            <person name="Jurgens J.A."/>
            <person name="Kallen N."/>
            <person name="Kersten P."/>
            <person name="Kohler A."/>
            <person name="Kuees U."/>
            <person name="Kumar T.K.A."/>
            <person name="Kuo A."/>
            <person name="LaButti K."/>
            <person name="Larrondo L.F."/>
            <person name="Lindquist E."/>
            <person name="Ling A."/>
            <person name="Lombard V."/>
            <person name="Lucas S."/>
            <person name="Lundell T."/>
            <person name="Martin R."/>
            <person name="McLaughlin D.J."/>
            <person name="Morgenstern I."/>
            <person name="Morin E."/>
            <person name="Murat C."/>
            <person name="Nagy L.G."/>
            <person name="Nolan M."/>
            <person name="Ohm R.A."/>
            <person name="Patyshakuliyeva A."/>
            <person name="Rokas A."/>
            <person name="Ruiz-Duenas F.J."/>
            <person name="Sabat G."/>
            <person name="Salamov A."/>
            <person name="Samejima M."/>
            <person name="Schmutz J."/>
            <person name="Slot J.C."/>
            <person name="St John F."/>
            <person name="Stenlid J."/>
            <person name="Sun H."/>
            <person name="Sun S."/>
            <person name="Syed K."/>
            <person name="Tsang A."/>
            <person name="Wiebenga A."/>
            <person name="Young D."/>
            <person name="Pisabarro A."/>
            <person name="Eastwood D.C."/>
            <person name="Martin F."/>
            <person name="Cullen D."/>
            <person name="Grigoriev I.V."/>
            <person name="Hibbett D.S."/>
        </authorList>
    </citation>
    <scope>NUCLEOTIDE SEQUENCE [LARGE SCALE GENOMIC DNA]</scope>
    <source>
        <strain evidence="3">RWD-64-598 SS2</strain>
    </source>
</reference>
<feature type="compositionally biased region" description="Polar residues" evidence="1">
    <location>
        <begin position="12"/>
        <end position="21"/>
    </location>
</feature>
<dbReference type="KEGG" id="cput:CONPUDRAFT_160413"/>
<feature type="compositionally biased region" description="Polar residues" evidence="1">
    <location>
        <begin position="33"/>
        <end position="47"/>
    </location>
</feature>
<dbReference type="GeneID" id="19204296"/>
<organism evidence="2 3">
    <name type="scientific">Coniophora puteana (strain RWD-64-598)</name>
    <name type="common">Brown rot fungus</name>
    <dbReference type="NCBI Taxonomy" id="741705"/>
    <lineage>
        <taxon>Eukaryota</taxon>
        <taxon>Fungi</taxon>
        <taxon>Dikarya</taxon>
        <taxon>Basidiomycota</taxon>
        <taxon>Agaricomycotina</taxon>
        <taxon>Agaricomycetes</taxon>
        <taxon>Agaricomycetidae</taxon>
        <taxon>Boletales</taxon>
        <taxon>Coniophorineae</taxon>
        <taxon>Coniophoraceae</taxon>
        <taxon>Coniophora</taxon>
    </lineage>
</organism>
<feature type="region of interest" description="Disordered" evidence="1">
    <location>
        <begin position="1"/>
        <end position="47"/>
    </location>
</feature>
<name>R7SCX4_CONPW</name>
<accession>R7SCX4</accession>
<proteinExistence type="predicted"/>
<keyword evidence="3" id="KW-1185">Reference proteome</keyword>
<evidence type="ECO:0000313" key="3">
    <source>
        <dbReference type="Proteomes" id="UP000053558"/>
    </source>
</evidence>
<dbReference type="AlphaFoldDB" id="R7SCX4"/>
<dbReference type="RefSeq" id="XP_007775747.1">
    <property type="nucleotide sequence ID" value="XM_007777557.1"/>
</dbReference>
<dbReference type="EMBL" id="JH711595">
    <property type="protein sequence ID" value="EIW74026.1"/>
    <property type="molecule type" value="Genomic_DNA"/>
</dbReference>
<evidence type="ECO:0000256" key="1">
    <source>
        <dbReference type="SAM" id="MobiDB-lite"/>
    </source>
</evidence>
<gene>
    <name evidence="2" type="ORF">CONPUDRAFT_160413</name>
</gene>
<dbReference type="Proteomes" id="UP000053558">
    <property type="component" value="Unassembled WGS sequence"/>
</dbReference>
<evidence type="ECO:0000313" key="2">
    <source>
        <dbReference type="EMBL" id="EIW74026.1"/>
    </source>
</evidence>